<proteinExistence type="inferred from homology"/>
<feature type="binding site" evidence="4">
    <location>
        <begin position="131"/>
        <end position="139"/>
    </location>
    <ligand>
        <name>ATP</name>
        <dbReference type="ChEBI" id="CHEBI:30616"/>
    </ligand>
</feature>
<feature type="binding site" evidence="4">
    <location>
        <position position="55"/>
    </location>
    <ligand>
        <name>substrate</name>
    </ligand>
</feature>
<comment type="cofactor">
    <cofactor evidence="5">
        <name>Mg(2+)</name>
        <dbReference type="ChEBI" id="CHEBI:18420"/>
    </cofactor>
</comment>
<dbReference type="Proteomes" id="UP000197058">
    <property type="component" value="Chromosome"/>
</dbReference>
<dbReference type="PIRSF" id="PIRSF006806">
    <property type="entry name" value="FTHF_cligase"/>
    <property type="match status" value="1"/>
</dbReference>
<reference evidence="7" key="1">
    <citation type="submission" date="2017-06" db="EMBL/GenBank/DDBJ databases">
        <title>FDA dAtabase for Regulatory Grade micrObial Sequences (FDA-ARGOS): Supporting development and validation of Infectious Disease Dx tests.</title>
        <authorList>
            <person name="Campos J."/>
            <person name="Goldberg B."/>
            <person name="Tallon L."/>
            <person name="Sadzewicz L."/>
            <person name="Sengamalay N."/>
            <person name="Ott S."/>
            <person name="Godinez A."/>
            <person name="Nagaraj S."/>
            <person name="Vavikolanu K."/>
            <person name="Vyas G."/>
            <person name="Nadendla S."/>
            <person name="Aluvathingal J."/>
            <person name="Geyer C."/>
            <person name="Nandy P."/>
            <person name="Hobson J."/>
            <person name="Sichtig H."/>
        </authorList>
    </citation>
    <scope>NUCLEOTIDE SEQUENCE [LARGE SCALE GENOMIC DNA]</scope>
    <source>
        <strain evidence="7">FDAARGOS_285</strain>
    </source>
</reference>
<dbReference type="PANTHER" id="PTHR23407">
    <property type="entry name" value="ATPASE INHIBITOR/5-FORMYLTETRAHYDROFOLATE CYCLO-LIGASE"/>
    <property type="match status" value="1"/>
</dbReference>
<keyword evidence="5" id="KW-0479">Metal-binding</keyword>
<dbReference type="NCBIfam" id="TIGR02727">
    <property type="entry name" value="MTHFS_bact"/>
    <property type="match status" value="1"/>
</dbReference>
<keyword evidence="5" id="KW-0460">Magnesium</keyword>
<accession>A0AAI8DI54</accession>
<dbReference type="PANTHER" id="PTHR23407:SF1">
    <property type="entry name" value="5-FORMYLTETRAHYDROFOLATE CYCLO-LIGASE"/>
    <property type="match status" value="1"/>
</dbReference>
<dbReference type="EMBL" id="CP022046">
    <property type="protein sequence ID" value="ASE34058.1"/>
    <property type="molecule type" value="Genomic_DNA"/>
</dbReference>
<dbReference type="InterPro" id="IPR037171">
    <property type="entry name" value="NagB/RpiA_transferase-like"/>
</dbReference>
<dbReference type="GO" id="GO:0046872">
    <property type="term" value="F:metal ion binding"/>
    <property type="evidence" value="ECO:0007669"/>
    <property type="project" value="UniProtKB-KW"/>
</dbReference>
<sequence>MSNKKILRKEILNLMRNQDISQKEQYDLNLKEQLFEHNNFKQANSIAIVMSMDHEVNTIPIIEHLLNIGKKVFVPKTNYETKQMEFQRLHDLNSIAIDQKGIKYVDEETEISDDIDLIIVPGVVFNQAGYRIGYGGGYYDKYLSHYNGHTISLLYPFQIINFDAESHDIPVDEMLTPNDIWRRVDG</sequence>
<dbReference type="SUPFAM" id="SSF100950">
    <property type="entry name" value="NagB/RpiA/CoA transferase-like"/>
    <property type="match status" value="1"/>
</dbReference>
<dbReference type="GO" id="GO:0035999">
    <property type="term" value="P:tetrahydrofolate interconversion"/>
    <property type="evidence" value="ECO:0007669"/>
    <property type="project" value="TreeGrafter"/>
</dbReference>
<comment type="similarity">
    <text evidence="1 5">Belongs to the 5-formyltetrahydrofolate cyclo-ligase family.</text>
</comment>
<protein>
    <recommendedName>
        <fullName evidence="5">5-formyltetrahydrofolate cyclo-ligase</fullName>
        <ecNumber evidence="5">6.3.3.2</ecNumber>
    </recommendedName>
</protein>
<organism evidence="6 7">
    <name type="scientific">Mammaliicoccus sciuri</name>
    <name type="common">Staphylococcus sciuri</name>
    <dbReference type="NCBI Taxonomy" id="1296"/>
    <lineage>
        <taxon>Bacteria</taxon>
        <taxon>Bacillati</taxon>
        <taxon>Bacillota</taxon>
        <taxon>Bacilli</taxon>
        <taxon>Bacillales</taxon>
        <taxon>Staphylococcaceae</taxon>
        <taxon>Mammaliicoccus</taxon>
    </lineage>
</organism>
<dbReference type="Pfam" id="PF01812">
    <property type="entry name" value="5-FTHF_cyc-lig"/>
    <property type="match status" value="1"/>
</dbReference>
<dbReference type="InterPro" id="IPR024185">
    <property type="entry name" value="FTHF_cligase-like_sf"/>
</dbReference>
<dbReference type="Gene3D" id="3.40.50.10420">
    <property type="entry name" value="NagB/RpiA/CoA transferase-like"/>
    <property type="match status" value="1"/>
</dbReference>
<comment type="catalytic activity">
    <reaction evidence="5">
        <text>(6S)-5-formyl-5,6,7,8-tetrahydrofolate + ATP = (6R)-5,10-methenyltetrahydrofolate + ADP + phosphate</text>
        <dbReference type="Rhea" id="RHEA:10488"/>
        <dbReference type="ChEBI" id="CHEBI:30616"/>
        <dbReference type="ChEBI" id="CHEBI:43474"/>
        <dbReference type="ChEBI" id="CHEBI:57455"/>
        <dbReference type="ChEBI" id="CHEBI:57457"/>
        <dbReference type="ChEBI" id="CHEBI:456216"/>
        <dbReference type="EC" id="6.3.3.2"/>
    </reaction>
</comment>
<dbReference type="GO" id="GO:0009396">
    <property type="term" value="P:folic acid-containing compound biosynthetic process"/>
    <property type="evidence" value="ECO:0007669"/>
    <property type="project" value="TreeGrafter"/>
</dbReference>
<feature type="binding site" evidence="4">
    <location>
        <begin position="4"/>
        <end position="8"/>
    </location>
    <ligand>
        <name>ATP</name>
        <dbReference type="ChEBI" id="CHEBI:30616"/>
    </ligand>
</feature>
<feature type="binding site" evidence="4">
    <location>
        <position position="50"/>
    </location>
    <ligand>
        <name>substrate</name>
    </ligand>
</feature>
<dbReference type="InterPro" id="IPR002698">
    <property type="entry name" value="FTHF_cligase"/>
</dbReference>
<dbReference type="GO" id="GO:0005524">
    <property type="term" value="F:ATP binding"/>
    <property type="evidence" value="ECO:0007669"/>
    <property type="project" value="UniProtKB-KW"/>
</dbReference>
<evidence type="ECO:0000256" key="1">
    <source>
        <dbReference type="ARBA" id="ARBA00010638"/>
    </source>
</evidence>
<evidence type="ECO:0000313" key="6">
    <source>
        <dbReference type="EMBL" id="ASE34058.1"/>
    </source>
</evidence>
<name>A0AAI8DI54_MAMSC</name>
<keyword evidence="3 4" id="KW-0067">ATP-binding</keyword>
<evidence type="ECO:0000256" key="2">
    <source>
        <dbReference type="ARBA" id="ARBA00022741"/>
    </source>
</evidence>
<dbReference type="GO" id="GO:0030272">
    <property type="term" value="F:5-formyltetrahydrofolate cyclo-ligase activity"/>
    <property type="evidence" value="ECO:0007669"/>
    <property type="project" value="UniProtKB-EC"/>
</dbReference>
<keyword evidence="2 4" id="KW-0547">Nucleotide-binding</keyword>
<evidence type="ECO:0000256" key="3">
    <source>
        <dbReference type="ARBA" id="ARBA00022840"/>
    </source>
</evidence>
<evidence type="ECO:0000256" key="4">
    <source>
        <dbReference type="PIRSR" id="PIRSR006806-1"/>
    </source>
</evidence>
<evidence type="ECO:0000313" key="7">
    <source>
        <dbReference type="Proteomes" id="UP000197058"/>
    </source>
</evidence>
<gene>
    <name evidence="6" type="ORF">CEP64_05555</name>
</gene>
<dbReference type="RefSeq" id="WP_084755604.1">
    <property type="nucleotide sequence ID" value="NZ_CP022046.2"/>
</dbReference>
<dbReference type="KEGG" id="sscu:CEP64_05555"/>
<dbReference type="AlphaFoldDB" id="A0AAI8DI54"/>
<evidence type="ECO:0000256" key="5">
    <source>
        <dbReference type="RuleBase" id="RU361279"/>
    </source>
</evidence>
<dbReference type="EC" id="6.3.3.2" evidence="5"/>